<dbReference type="Pfam" id="PF00392">
    <property type="entry name" value="GntR"/>
    <property type="match status" value="1"/>
</dbReference>
<evidence type="ECO:0000256" key="2">
    <source>
        <dbReference type="ARBA" id="ARBA00023125"/>
    </source>
</evidence>
<dbReference type="InterPro" id="IPR050679">
    <property type="entry name" value="Bact_HTH_transcr_reg"/>
</dbReference>
<dbReference type="SUPFAM" id="SSF64288">
    <property type="entry name" value="Chorismate lyase-like"/>
    <property type="match status" value="1"/>
</dbReference>
<dbReference type="AlphaFoldDB" id="Q2ISQ4"/>
<gene>
    <name evidence="5" type="ordered locus">RPB_4063</name>
</gene>
<dbReference type="GO" id="GO:0003700">
    <property type="term" value="F:DNA-binding transcription factor activity"/>
    <property type="evidence" value="ECO:0007669"/>
    <property type="project" value="InterPro"/>
</dbReference>
<dbReference type="InterPro" id="IPR000524">
    <property type="entry name" value="Tscrpt_reg_HTH_GntR"/>
</dbReference>
<accession>Q2ISQ4</accession>
<dbReference type="SMART" id="SM00345">
    <property type="entry name" value="HTH_GNTR"/>
    <property type="match status" value="1"/>
</dbReference>
<dbReference type="HOGENOM" id="CLU_063236_4_2_5"/>
<organism evidence="5 6">
    <name type="scientific">Rhodopseudomonas palustris (strain HaA2)</name>
    <dbReference type="NCBI Taxonomy" id="316058"/>
    <lineage>
        <taxon>Bacteria</taxon>
        <taxon>Pseudomonadati</taxon>
        <taxon>Pseudomonadota</taxon>
        <taxon>Alphaproteobacteria</taxon>
        <taxon>Hyphomicrobiales</taxon>
        <taxon>Nitrobacteraceae</taxon>
        <taxon>Rhodopseudomonas</taxon>
    </lineage>
</organism>
<keyword evidence="1" id="KW-0805">Transcription regulation</keyword>
<dbReference type="PROSITE" id="PS50949">
    <property type="entry name" value="HTH_GNTR"/>
    <property type="match status" value="1"/>
</dbReference>
<dbReference type="Pfam" id="PF07702">
    <property type="entry name" value="UTRA"/>
    <property type="match status" value="1"/>
</dbReference>
<keyword evidence="3" id="KW-0804">Transcription</keyword>
<dbReference type="Proteomes" id="UP000008809">
    <property type="component" value="Chromosome"/>
</dbReference>
<evidence type="ECO:0000256" key="1">
    <source>
        <dbReference type="ARBA" id="ARBA00023015"/>
    </source>
</evidence>
<dbReference type="CDD" id="cd07377">
    <property type="entry name" value="WHTH_GntR"/>
    <property type="match status" value="1"/>
</dbReference>
<dbReference type="eggNOG" id="COG2188">
    <property type="taxonomic scope" value="Bacteria"/>
</dbReference>
<keyword evidence="2" id="KW-0238">DNA-binding</keyword>
<dbReference type="GO" id="GO:0003677">
    <property type="term" value="F:DNA binding"/>
    <property type="evidence" value="ECO:0007669"/>
    <property type="project" value="UniProtKB-KW"/>
</dbReference>
<dbReference type="FunFam" id="1.10.10.10:FF:000079">
    <property type="entry name" value="GntR family transcriptional regulator"/>
    <property type="match status" value="1"/>
</dbReference>
<evidence type="ECO:0000313" key="5">
    <source>
        <dbReference type="EMBL" id="ABD08756.1"/>
    </source>
</evidence>
<dbReference type="PANTHER" id="PTHR44846:SF1">
    <property type="entry name" value="MANNOSYL-D-GLYCERATE TRANSPORT_METABOLISM SYSTEM REPRESSOR MNGR-RELATED"/>
    <property type="match status" value="1"/>
</dbReference>
<dbReference type="Gene3D" id="1.10.10.10">
    <property type="entry name" value="Winged helix-like DNA-binding domain superfamily/Winged helix DNA-binding domain"/>
    <property type="match status" value="1"/>
</dbReference>
<dbReference type="SUPFAM" id="SSF46785">
    <property type="entry name" value="Winged helix' DNA-binding domain"/>
    <property type="match status" value="1"/>
</dbReference>
<dbReference type="InterPro" id="IPR036390">
    <property type="entry name" value="WH_DNA-bd_sf"/>
</dbReference>
<dbReference type="InterPro" id="IPR036388">
    <property type="entry name" value="WH-like_DNA-bd_sf"/>
</dbReference>
<feature type="domain" description="HTH gntR-type" evidence="4">
    <location>
        <begin position="25"/>
        <end position="93"/>
    </location>
</feature>
<dbReference type="InterPro" id="IPR011663">
    <property type="entry name" value="UTRA"/>
</dbReference>
<dbReference type="EMBL" id="CP000250">
    <property type="protein sequence ID" value="ABD08756.1"/>
    <property type="molecule type" value="Genomic_DNA"/>
</dbReference>
<dbReference type="SMART" id="SM00866">
    <property type="entry name" value="UTRA"/>
    <property type="match status" value="1"/>
</dbReference>
<dbReference type="Gene3D" id="3.40.1410.10">
    <property type="entry name" value="Chorismate lyase-like"/>
    <property type="match status" value="1"/>
</dbReference>
<protein>
    <submittedName>
        <fullName evidence="5">Transcriptional regulator, GntR family</fullName>
    </submittedName>
</protein>
<reference evidence="5 6" key="1">
    <citation type="submission" date="2006-01" db="EMBL/GenBank/DDBJ databases">
        <title>Complete sequence of Rhodopseudomonas palustris HaA2.</title>
        <authorList>
            <consortium name="US DOE Joint Genome Institute"/>
            <person name="Copeland A."/>
            <person name="Lucas S."/>
            <person name="Lapidus A."/>
            <person name="Barry K."/>
            <person name="Detter J.C."/>
            <person name="Glavina T."/>
            <person name="Hammon N."/>
            <person name="Israni S."/>
            <person name="Pitluck S."/>
            <person name="Chain P."/>
            <person name="Malfatti S."/>
            <person name="Shin M."/>
            <person name="Vergez L."/>
            <person name="Schmutz J."/>
            <person name="Larimer F."/>
            <person name="Land M."/>
            <person name="Hauser L."/>
            <person name="Pelletier D.A."/>
            <person name="Kyrpides N."/>
            <person name="Anderson I."/>
            <person name="Oda Y."/>
            <person name="Harwood C.S."/>
            <person name="Richardson P."/>
        </authorList>
    </citation>
    <scope>NUCLEOTIDE SEQUENCE [LARGE SCALE GENOMIC DNA]</scope>
    <source>
        <strain evidence="5 6">HaA2</strain>
    </source>
</reference>
<evidence type="ECO:0000259" key="4">
    <source>
        <dbReference type="PROSITE" id="PS50949"/>
    </source>
</evidence>
<dbReference type="KEGG" id="rpb:RPB_4063"/>
<dbReference type="GO" id="GO:0045892">
    <property type="term" value="P:negative regulation of DNA-templated transcription"/>
    <property type="evidence" value="ECO:0007669"/>
    <property type="project" value="TreeGrafter"/>
</dbReference>
<evidence type="ECO:0000256" key="3">
    <source>
        <dbReference type="ARBA" id="ARBA00023163"/>
    </source>
</evidence>
<dbReference type="PANTHER" id="PTHR44846">
    <property type="entry name" value="MANNOSYL-D-GLYCERATE TRANSPORT/METABOLISM SYSTEM REPRESSOR MNGR-RELATED"/>
    <property type="match status" value="1"/>
</dbReference>
<evidence type="ECO:0000313" key="6">
    <source>
        <dbReference type="Proteomes" id="UP000008809"/>
    </source>
</evidence>
<keyword evidence="6" id="KW-1185">Reference proteome</keyword>
<dbReference type="PRINTS" id="PR00035">
    <property type="entry name" value="HTHGNTR"/>
</dbReference>
<dbReference type="STRING" id="316058.RPB_4063"/>
<sequence>MRKINASSDADRHAHGMDLSIDSHVPKYAQIADIFRQRIARGSWSRGMRLPANEALAEEFGVSRVTIRQAVELLARDGILEAQQGRGTFITGQVKQDRWLKVETSLSDLAEVYQDTSPEIINIAESISKAPLIEADGKAAARYVFMRRVHSRGGQPYCVISIYLDETIFRRSPAKFRKQTVIPILKDLKNPAIASARQTLTIGTADLEVARLLRVPLNSPVAEVRRVFTAADRTVIYLGEVTYRGDFVRIDMDLRP</sequence>
<name>Q2ISQ4_RHOP2</name>
<dbReference type="InterPro" id="IPR028978">
    <property type="entry name" value="Chorismate_lyase_/UTRA_dom_sf"/>
</dbReference>
<proteinExistence type="predicted"/>